<proteinExistence type="predicted"/>
<evidence type="ECO:0000256" key="1">
    <source>
        <dbReference type="SAM" id="MobiDB-lite"/>
    </source>
</evidence>
<dbReference type="EMBL" id="CADCWK010000329">
    <property type="protein sequence ID" value="CAA9572568.1"/>
    <property type="molecule type" value="Genomic_DNA"/>
</dbReference>
<feature type="compositionally biased region" description="Basic and acidic residues" evidence="1">
    <location>
        <begin position="84"/>
        <end position="94"/>
    </location>
</feature>
<protein>
    <submittedName>
        <fullName evidence="2">Uncharacterized protein</fullName>
    </submittedName>
</protein>
<reference evidence="2" key="1">
    <citation type="submission" date="2020-02" db="EMBL/GenBank/DDBJ databases">
        <authorList>
            <person name="Meier V. D."/>
        </authorList>
    </citation>
    <scope>NUCLEOTIDE SEQUENCE</scope>
    <source>
        <strain evidence="2">AVDCRST_MAG33</strain>
    </source>
</reference>
<evidence type="ECO:0000313" key="2">
    <source>
        <dbReference type="EMBL" id="CAA9572568.1"/>
    </source>
</evidence>
<sequence length="105" mass="11668">MLSTDNGSSAPDWPPLSSPLDPFLLKLLRFMADRDGHVPHTIFLRERPDGGAWPAGFLEVILTSGRARNFLRTMRGAGQTRHHSLTETGRRWLDEIGEAPPEPAP</sequence>
<dbReference type="AlphaFoldDB" id="A0A6J4VFY2"/>
<accession>A0A6J4VFY2</accession>
<name>A0A6J4VFY2_9BACT</name>
<gene>
    <name evidence="2" type="ORF">AVDCRST_MAG33-2686</name>
</gene>
<organism evidence="2">
    <name type="scientific">uncultured Thermomicrobiales bacterium</name>
    <dbReference type="NCBI Taxonomy" id="1645740"/>
    <lineage>
        <taxon>Bacteria</taxon>
        <taxon>Pseudomonadati</taxon>
        <taxon>Thermomicrobiota</taxon>
        <taxon>Thermomicrobia</taxon>
        <taxon>Thermomicrobiales</taxon>
        <taxon>environmental samples</taxon>
    </lineage>
</organism>
<feature type="region of interest" description="Disordered" evidence="1">
    <location>
        <begin position="77"/>
        <end position="105"/>
    </location>
</feature>